<reference evidence="1" key="1">
    <citation type="submission" date="2014-11" db="EMBL/GenBank/DDBJ databases">
        <authorList>
            <person name="Amaro Gonzalez C."/>
        </authorList>
    </citation>
    <scope>NUCLEOTIDE SEQUENCE</scope>
</reference>
<accession>A0A0E9VWU1</accession>
<dbReference type="AlphaFoldDB" id="A0A0E9VWU1"/>
<name>A0A0E9VWU1_ANGAN</name>
<protein>
    <submittedName>
        <fullName evidence="1">Uncharacterized protein</fullName>
    </submittedName>
</protein>
<sequence>MGELREFFVESITVIHTMTKTSEQTICTSTF</sequence>
<proteinExistence type="predicted"/>
<organism evidence="1">
    <name type="scientific">Anguilla anguilla</name>
    <name type="common">European freshwater eel</name>
    <name type="synonym">Muraena anguilla</name>
    <dbReference type="NCBI Taxonomy" id="7936"/>
    <lineage>
        <taxon>Eukaryota</taxon>
        <taxon>Metazoa</taxon>
        <taxon>Chordata</taxon>
        <taxon>Craniata</taxon>
        <taxon>Vertebrata</taxon>
        <taxon>Euteleostomi</taxon>
        <taxon>Actinopterygii</taxon>
        <taxon>Neopterygii</taxon>
        <taxon>Teleostei</taxon>
        <taxon>Anguilliformes</taxon>
        <taxon>Anguillidae</taxon>
        <taxon>Anguilla</taxon>
    </lineage>
</organism>
<evidence type="ECO:0000313" key="1">
    <source>
        <dbReference type="EMBL" id="JAH82624.1"/>
    </source>
</evidence>
<reference evidence="1" key="2">
    <citation type="journal article" date="2015" name="Fish Shellfish Immunol.">
        <title>Early steps in the European eel (Anguilla anguilla)-Vibrio vulnificus interaction in the gills: Role of the RtxA13 toxin.</title>
        <authorList>
            <person name="Callol A."/>
            <person name="Pajuelo D."/>
            <person name="Ebbesson L."/>
            <person name="Teles M."/>
            <person name="MacKenzie S."/>
            <person name="Amaro C."/>
        </authorList>
    </citation>
    <scope>NUCLEOTIDE SEQUENCE</scope>
</reference>
<dbReference type="EMBL" id="GBXM01025953">
    <property type="protein sequence ID" value="JAH82624.1"/>
    <property type="molecule type" value="Transcribed_RNA"/>
</dbReference>